<feature type="domain" description="C2H2-type" evidence="13">
    <location>
        <begin position="538"/>
        <end position="565"/>
    </location>
</feature>
<evidence type="ECO:0000256" key="9">
    <source>
        <dbReference type="ARBA" id="ARBA00023163"/>
    </source>
</evidence>
<feature type="domain" description="C2H2-type" evidence="13">
    <location>
        <begin position="594"/>
        <end position="621"/>
    </location>
</feature>
<dbReference type="InParanoid" id="G1TCI5"/>
<dbReference type="InterPro" id="IPR001909">
    <property type="entry name" value="KRAB"/>
</dbReference>
<feature type="domain" description="C2H2-type" evidence="13">
    <location>
        <begin position="510"/>
        <end position="537"/>
    </location>
</feature>
<protein>
    <submittedName>
        <fullName evidence="15">Zinc finger protein 112</fullName>
    </submittedName>
</protein>
<evidence type="ECO:0000256" key="12">
    <source>
        <dbReference type="SAM" id="MobiDB-lite"/>
    </source>
</evidence>
<keyword evidence="10" id="KW-0539">Nucleus</keyword>
<feature type="domain" description="C2H2-type" evidence="13">
    <location>
        <begin position="706"/>
        <end position="733"/>
    </location>
</feature>
<dbReference type="PROSITE" id="PS50805">
    <property type="entry name" value="KRAB"/>
    <property type="match status" value="1"/>
</dbReference>
<dbReference type="GO" id="GO:0031981">
    <property type="term" value="C:nuclear lumen"/>
    <property type="evidence" value="ECO:0007669"/>
    <property type="project" value="UniProtKB-ARBA"/>
</dbReference>
<dbReference type="GO" id="GO:0032502">
    <property type="term" value="P:developmental process"/>
    <property type="evidence" value="ECO:0007669"/>
    <property type="project" value="UniProtKB-ARBA"/>
</dbReference>
<keyword evidence="4" id="KW-0677">Repeat</keyword>
<dbReference type="FunFam" id="3.30.160.60:FF:001289">
    <property type="entry name" value="Zinc finger protein 574"/>
    <property type="match status" value="1"/>
</dbReference>
<dbReference type="FunFam" id="3.30.160.60:FF:000478">
    <property type="entry name" value="Zinc finger protein 133"/>
    <property type="match status" value="1"/>
</dbReference>
<dbReference type="FunFam" id="3.30.160.60:FF:002343">
    <property type="entry name" value="Zinc finger protein 33A"/>
    <property type="match status" value="1"/>
</dbReference>
<dbReference type="SUPFAM" id="SSF109640">
    <property type="entry name" value="KRAB domain (Kruppel-associated box)"/>
    <property type="match status" value="1"/>
</dbReference>
<proteinExistence type="inferred from homology"/>
<keyword evidence="9" id="KW-0804">Transcription</keyword>
<dbReference type="Bgee" id="ENSOCUG00000017842">
    <property type="expression patterns" value="Expressed in uterus and 18 other cell types or tissues"/>
</dbReference>
<dbReference type="SMR" id="G1TCI5"/>
<dbReference type="GO" id="GO:0008270">
    <property type="term" value="F:zinc ion binding"/>
    <property type="evidence" value="ECO:0007669"/>
    <property type="project" value="UniProtKB-KW"/>
</dbReference>
<dbReference type="InterPro" id="IPR036051">
    <property type="entry name" value="KRAB_dom_sf"/>
</dbReference>
<dbReference type="STRING" id="9986.ENSOCUP00000014492"/>
<feature type="domain" description="C2H2-type" evidence="13">
    <location>
        <begin position="622"/>
        <end position="649"/>
    </location>
</feature>
<evidence type="ECO:0000259" key="14">
    <source>
        <dbReference type="PROSITE" id="PS50805"/>
    </source>
</evidence>
<evidence type="ECO:0000256" key="1">
    <source>
        <dbReference type="ARBA" id="ARBA00004123"/>
    </source>
</evidence>
<dbReference type="Gene3D" id="3.30.160.60">
    <property type="entry name" value="Classic Zinc Finger"/>
    <property type="match status" value="13"/>
</dbReference>
<feature type="domain" description="C2H2-type" evidence="13">
    <location>
        <begin position="678"/>
        <end position="705"/>
    </location>
</feature>
<evidence type="ECO:0000256" key="2">
    <source>
        <dbReference type="ARBA" id="ARBA00006991"/>
    </source>
</evidence>
<dbReference type="FunFam" id="3.30.160.60:FF:001498">
    <property type="entry name" value="Zinc finger protein 404"/>
    <property type="match status" value="1"/>
</dbReference>
<dbReference type="InterPro" id="IPR036236">
    <property type="entry name" value="Znf_C2H2_sf"/>
</dbReference>
<reference evidence="15" key="2">
    <citation type="submission" date="2025-08" db="UniProtKB">
        <authorList>
            <consortium name="Ensembl"/>
        </authorList>
    </citation>
    <scope>IDENTIFICATION</scope>
    <source>
        <strain evidence="15">Thorbecke</strain>
    </source>
</reference>
<dbReference type="FunFam" id="3.30.160.60:FF:002090">
    <property type="entry name" value="Zinc finger protein 473"/>
    <property type="match status" value="1"/>
</dbReference>
<feature type="compositionally biased region" description="Polar residues" evidence="12">
    <location>
        <begin position="351"/>
        <end position="362"/>
    </location>
</feature>
<dbReference type="FunFam" id="3.30.160.60:FF:001049">
    <property type="entry name" value="zinc finger protein 319"/>
    <property type="match status" value="1"/>
</dbReference>
<accession>G1TCI5</accession>
<evidence type="ECO:0000256" key="3">
    <source>
        <dbReference type="ARBA" id="ARBA00022723"/>
    </source>
</evidence>
<dbReference type="Pfam" id="PF00096">
    <property type="entry name" value="zf-C2H2"/>
    <property type="match status" value="12"/>
</dbReference>
<dbReference type="AlphaFoldDB" id="G1TCI5"/>
<dbReference type="PROSITE" id="PS50157">
    <property type="entry name" value="ZINC_FINGER_C2H2_2"/>
    <property type="match status" value="13"/>
</dbReference>
<keyword evidence="5 11" id="KW-0863">Zinc-finger</keyword>
<dbReference type="GeneTree" id="ENSGT00940000162215"/>
<gene>
    <name evidence="15" type="primary">ZNF112</name>
</gene>
<name>G1TCI5_RABIT</name>
<dbReference type="SMART" id="SM00349">
    <property type="entry name" value="KRAB"/>
    <property type="match status" value="1"/>
</dbReference>
<feature type="region of interest" description="Disordered" evidence="12">
    <location>
        <begin position="337"/>
        <end position="371"/>
    </location>
</feature>
<dbReference type="FunFam" id="3.30.160.60:FF:000176">
    <property type="entry name" value="zinc finger protein 70"/>
    <property type="match status" value="1"/>
</dbReference>
<evidence type="ECO:0000313" key="16">
    <source>
        <dbReference type="Proteomes" id="UP000001811"/>
    </source>
</evidence>
<dbReference type="GO" id="GO:0000978">
    <property type="term" value="F:RNA polymerase II cis-regulatory region sequence-specific DNA binding"/>
    <property type="evidence" value="ECO:0007669"/>
    <property type="project" value="TreeGrafter"/>
</dbReference>
<dbReference type="SUPFAM" id="SSF57667">
    <property type="entry name" value="beta-beta-alpha zinc fingers"/>
    <property type="match status" value="8"/>
</dbReference>
<evidence type="ECO:0000259" key="13">
    <source>
        <dbReference type="PROSITE" id="PS50157"/>
    </source>
</evidence>
<feature type="domain" description="C2H2-type" evidence="13">
    <location>
        <begin position="762"/>
        <end position="789"/>
    </location>
</feature>
<feature type="domain" description="C2H2-type" evidence="13">
    <location>
        <begin position="734"/>
        <end position="761"/>
    </location>
</feature>
<dbReference type="Gene3D" id="6.10.140.140">
    <property type="match status" value="1"/>
</dbReference>
<dbReference type="FunFam" id="3.30.160.60:FF:000624">
    <property type="entry name" value="zinc finger protein 697"/>
    <property type="match status" value="1"/>
</dbReference>
<dbReference type="InterPro" id="IPR050752">
    <property type="entry name" value="C2H2-ZF_domain"/>
</dbReference>
<reference evidence="15" key="3">
    <citation type="submission" date="2025-09" db="UniProtKB">
        <authorList>
            <consortium name="Ensembl"/>
        </authorList>
    </citation>
    <scope>IDENTIFICATION</scope>
    <source>
        <strain evidence="15">Thorbecke</strain>
    </source>
</reference>
<dbReference type="PROSITE" id="PS00028">
    <property type="entry name" value="ZINC_FINGER_C2H2_1"/>
    <property type="match status" value="13"/>
</dbReference>
<evidence type="ECO:0000256" key="11">
    <source>
        <dbReference type="PROSITE-ProRule" id="PRU00042"/>
    </source>
</evidence>
<dbReference type="Proteomes" id="UP000001811">
    <property type="component" value="Unplaced"/>
</dbReference>
<keyword evidence="6" id="KW-0862">Zinc</keyword>
<feature type="domain" description="C2H2-type" evidence="13">
    <location>
        <begin position="790"/>
        <end position="817"/>
    </location>
</feature>
<dbReference type="PaxDb" id="9986-ENSOCUP00000014492"/>
<dbReference type="Pfam" id="PF01352">
    <property type="entry name" value="KRAB"/>
    <property type="match status" value="1"/>
</dbReference>
<dbReference type="SMART" id="SM00355">
    <property type="entry name" value="ZnF_C2H2"/>
    <property type="match status" value="13"/>
</dbReference>
<dbReference type="FunFam" id="3.30.160.60:FF:000759">
    <property type="entry name" value="zinc finger protein 16"/>
    <property type="match status" value="1"/>
</dbReference>
<reference evidence="15 16" key="1">
    <citation type="journal article" date="2011" name="Nature">
        <title>A high-resolution map of human evolutionary constraint using 29 mammals.</title>
        <authorList>
            <person name="Lindblad-Toh K."/>
            <person name="Garber M."/>
            <person name="Zuk O."/>
            <person name="Lin M.F."/>
            <person name="Parker B.J."/>
            <person name="Washietl S."/>
            <person name="Kheradpour P."/>
            <person name="Ernst J."/>
            <person name="Jordan G."/>
            <person name="Mauceli E."/>
            <person name="Ward L.D."/>
            <person name="Lowe C.B."/>
            <person name="Holloway A.K."/>
            <person name="Clamp M."/>
            <person name="Gnerre S."/>
            <person name="Alfoldi J."/>
            <person name="Beal K."/>
            <person name="Chang J."/>
            <person name="Clawson H."/>
            <person name="Cuff J."/>
            <person name="Di Palma F."/>
            <person name="Fitzgerald S."/>
            <person name="Flicek P."/>
            <person name="Guttman M."/>
            <person name="Hubisz M.J."/>
            <person name="Jaffe D.B."/>
            <person name="Jungreis I."/>
            <person name="Kent W.J."/>
            <person name="Kostka D."/>
            <person name="Lara M."/>
            <person name="Martins A.L."/>
            <person name="Massingham T."/>
            <person name="Moltke I."/>
            <person name="Raney B.J."/>
            <person name="Rasmussen M.D."/>
            <person name="Robinson J."/>
            <person name="Stark A."/>
            <person name="Vilella A.J."/>
            <person name="Wen J."/>
            <person name="Xie X."/>
            <person name="Zody M.C."/>
            <person name="Baldwin J."/>
            <person name="Bloom T."/>
            <person name="Chin C.W."/>
            <person name="Heiman D."/>
            <person name="Nicol R."/>
            <person name="Nusbaum C."/>
            <person name="Young S."/>
            <person name="Wilkinson J."/>
            <person name="Worley K.C."/>
            <person name="Kovar C.L."/>
            <person name="Muzny D.M."/>
            <person name="Gibbs R.A."/>
            <person name="Cree A."/>
            <person name="Dihn H.H."/>
            <person name="Fowler G."/>
            <person name="Jhangiani S."/>
            <person name="Joshi V."/>
            <person name="Lee S."/>
            <person name="Lewis L.R."/>
            <person name="Nazareth L.V."/>
            <person name="Okwuonu G."/>
            <person name="Santibanez J."/>
            <person name="Warren W.C."/>
            <person name="Mardis E.R."/>
            <person name="Weinstock G.M."/>
            <person name="Wilson R.K."/>
            <person name="Delehaunty K."/>
            <person name="Dooling D."/>
            <person name="Fronik C."/>
            <person name="Fulton L."/>
            <person name="Fulton B."/>
            <person name="Graves T."/>
            <person name="Minx P."/>
            <person name="Sodergren E."/>
            <person name="Birney E."/>
            <person name="Margulies E.H."/>
            <person name="Herrero J."/>
            <person name="Green E.D."/>
            <person name="Haussler D."/>
            <person name="Siepel A."/>
            <person name="Goldman N."/>
            <person name="Pollard K.S."/>
            <person name="Pedersen J.S."/>
            <person name="Lander E.S."/>
            <person name="Kellis M."/>
        </authorList>
    </citation>
    <scope>NUCLEOTIDE SEQUENCE [LARGE SCALE GENOMIC DNA]</scope>
    <source>
        <strain evidence="16">Thorbecke</strain>
    </source>
</reference>
<dbReference type="PANTHER" id="PTHR24384">
    <property type="entry name" value="FINGER PUTATIVE TRANSCRIPTION FACTOR FAMILY-RELATED"/>
    <property type="match status" value="1"/>
</dbReference>
<feature type="domain" description="C2H2-type" evidence="13">
    <location>
        <begin position="482"/>
        <end position="509"/>
    </location>
</feature>
<keyword evidence="16" id="KW-1185">Reference proteome</keyword>
<comment type="subcellular location">
    <subcellularLocation>
        <location evidence="1">Nucleus</location>
    </subcellularLocation>
</comment>
<evidence type="ECO:0000256" key="5">
    <source>
        <dbReference type="ARBA" id="ARBA00022771"/>
    </source>
</evidence>
<dbReference type="eggNOG" id="KOG1721">
    <property type="taxonomic scope" value="Eukaryota"/>
</dbReference>
<dbReference type="HOGENOM" id="CLU_002678_17_1_1"/>
<dbReference type="PANTHER" id="PTHR24384:SF242">
    <property type="entry name" value="ZINC FINGER PROTEIN 628"/>
    <property type="match status" value="1"/>
</dbReference>
<evidence type="ECO:0000256" key="10">
    <source>
        <dbReference type="ARBA" id="ARBA00023242"/>
    </source>
</evidence>
<sequence length="861" mass="93655">MVTFQDVAVVFSEEELRLLDAAQRALYRAVMLENFRNLLCVGGADQRTLGRTQELGLSSLPPAGLSRQTWRAAAGDLPKCPESVESFQGKNSQSQEQSDCVRRAWAGAPIQISEDGSYVLTHTGPGSCGTKNQGFSPSQSQHPWREIGLAGSHDHGCKCQRIPMKKNLGECPSAPWTPHHSDRLGVCRNGESHGCRDRGGDILMASLLDRGSGRTGQKPCVCTERAQGLGENGGSAAQPQPHACRSCGEDCRCRSVPAHPRIQRGDEGGGESPCLPPPRSTCPEDKSCRRAECGGGLGQDPSRSAWPRLHAGGASCRCRVSEKACGHDFCSSSVFRDPTAEGPHEHEESGSVLSQRSHPRVHQQTDSEAKASPAVECGRGCSHGSDVCVQRLGHVGADPCHPEERGADVGLASPLQGLQAACPRDPLCPYYVCSCSLGWNSYSQGREKGPTGVTPSKECGNGFRWPAEPGDRPGVHAGQKPYSCSACGKGFSHRSVLSVHQRVHTGEKPYKCAACAKEFSRSSYLQAHQRVHTGEKPYKCGECGKGFSRNAYLQGHRRVHTGEKPYTCAECGKRFSRSSHLQGHQRVHTGEKPFTCTQCGKGFSWSFNLQIHQRVHTGERPHKCGECGKAFSKAATLLAHRRVHTGEKPYPCAECGKRFSQRSYLQCHQSVHSGERPHVCDVCGKGFSQRAYLQGHRRVHTRVKPYTCGLCGKGFSQSARLEAHRRGHAAGKPYRCAVCTKGFSESARLQAHQRVHAEGRPYKCEQCGKGFSGYSSLQAHHRVHTGEKPYTCEACGKGFSQRSNLQAHQRVHTGERPYTCDACGRGFRWSSGLLIHQRVHSGEKLYVGEARGRGLPPPAGL</sequence>
<keyword evidence="3" id="KW-0479">Metal-binding</keyword>
<feature type="compositionally biased region" description="Basic and acidic residues" evidence="12">
    <location>
        <begin position="338"/>
        <end position="349"/>
    </location>
</feature>
<evidence type="ECO:0000313" key="15">
    <source>
        <dbReference type="Ensembl" id="ENSOCUP00000014492.4"/>
    </source>
</evidence>
<evidence type="ECO:0000256" key="7">
    <source>
        <dbReference type="ARBA" id="ARBA00023015"/>
    </source>
</evidence>
<dbReference type="Ensembl" id="ENSOCUT00000016863.4">
    <property type="protein sequence ID" value="ENSOCUP00000014492.4"/>
    <property type="gene ID" value="ENSOCUG00000017842.4"/>
</dbReference>
<dbReference type="CDD" id="cd07765">
    <property type="entry name" value="KRAB_A-box"/>
    <property type="match status" value="1"/>
</dbReference>
<feature type="domain" description="C2H2-type" evidence="13">
    <location>
        <begin position="566"/>
        <end position="593"/>
    </location>
</feature>
<keyword evidence="8" id="KW-0238">DNA-binding</keyword>
<evidence type="ECO:0000256" key="6">
    <source>
        <dbReference type="ARBA" id="ARBA00022833"/>
    </source>
</evidence>
<evidence type="ECO:0000256" key="4">
    <source>
        <dbReference type="ARBA" id="ARBA00022737"/>
    </source>
</evidence>
<feature type="domain" description="C2H2-type" evidence="13">
    <location>
        <begin position="818"/>
        <end position="845"/>
    </location>
</feature>
<dbReference type="InterPro" id="IPR013087">
    <property type="entry name" value="Znf_C2H2_type"/>
</dbReference>
<feature type="domain" description="KRAB" evidence="14">
    <location>
        <begin position="2"/>
        <end position="100"/>
    </location>
</feature>
<organism evidence="15 16">
    <name type="scientific">Oryctolagus cuniculus</name>
    <name type="common">Rabbit</name>
    <dbReference type="NCBI Taxonomy" id="9986"/>
    <lineage>
        <taxon>Eukaryota</taxon>
        <taxon>Metazoa</taxon>
        <taxon>Chordata</taxon>
        <taxon>Craniata</taxon>
        <taxon>Vertebrata</taxon>
        <taxon>Euteleostomi</taxon>
        <taxon>Mammalia</taxon>
        <taxon>Eutheria</taxon>
        <taxon>Euarchontoglires</taxon>
        <taxon>Glires</taxon>
        <taxon>Lagomorpha</taxon>
        <taxon>Leporidae</taxon>
        <taxon>Oryctolagus</taxon>
    </lineage>
</organism>
<dbReference type="GO" id="GO:0000981">
    <property type="term" value="F:DNA-binding transcription factor activity, RNA polymerase II-specific"/>
    <property type="evidence" value="ECO:0007669"/>
    <property type="project" value="TreeGrafter"/>
</dbReference>
<dbReference type="FunFam" id="3.30.160.60:FF:000663">
    <property type="entry name" value="Zinc finger protein 45"/>
    <property type="match status" value="4"/>
</dbReference>
<keyword evidence="7" id="KW-0805">Transcription regulation</keyword>
<evidence type="ECO:0000256" key="8">
    <source>
        <dbReference type="ARBA" id="ARBA00023125"/>
    </source>
</evidence>
<comment type="similarity">
    <text evidence="2">Belongs to the krueppel C2H2-type zinc-finger protein family.</text>
</comment>
<feature type="domain" description="C2H2-type" evidence="13">
    <location>
        <begin position="650"/>
        <end position="677"/>
    </location>
</feature>
<feature type="region of interest" description="Disordered" evidence="12">
    <location>
        <begin position="262"/>
        <end position="284"/>
    </location>
</feature>